<accession>A0A0F9WPS2</accession>
<comment type="caution">
    <text evidence="1">The sequence shown here is derived from an EMBL/GenBank/DDBJ whole genome shotgun (WGS) entry which is preliminary data.</text>
</comment>
<dbReference type="InterPro" id="IPR007420">
    <property type="entry name" value="DUF465"/>
</dbReference>
<evidence type="ECO:0008006" key="2">
    <source>
        <dbReference type="Google" id="ProtNLM"/>
    </source>
</evidence>
<dbReference type="InterPro" id="IPR038444">
    <property type="entry name" value="DUF465_sf"/>
</dbReference>
<proteinExistence type="predicted"/>
<protein>
    <recommendedName>
        <fullName evidence="2">Protein containing DUF465</fullName>
    </recommendedName>
</protein>
<evidence type="ECO:0000313" key="1">
    <source>
        <dbReference type="EMBL" id="KKN80728.1"/>
    </source>
</evidence>
<reference evidence="1" key="1">
    <citation type="journal article" date="2015" name="Nature">
        <title>Complex archaea that bridge the gap between prokaryotes and eukaryotes.</title>
        <authorList>
            <person name="Spang A."/>
            <person name="Saw J.H."/>
            <person name="Jorgensen S.L."/>
            <person name="Zaremba-Niedzwiedzka K."/>
            <person name="Martijn J."/>
            <person name="Lind A.E."/>
            <person name="van Eijk R."/>
            <person name="Schleper C."/>
            <person name="Guy L."/>
            <person name="Ettema T.J."/>
        </authorList>
    </citation>
    <scope>NUCLEOTIDE SEQUENCE</scope>
</reference>
<gene>
    <name evidence="1" type="ORF">LCGC14_0326810</name>
</gene>
<dbReference type="Gene3D" id="6.10.280.50">
    <property type="match status" value="1"/>
</dbReference>
<dbReference type="EMBL" id="LAZR01000226">
    <property type="protein sequence ID" value="KKN80728.1"/>
    <property type="molecule type" value="Genomic_DNA"/>
</dbReference>
<sequence length="58" mass="6770">MSLDTHLATLEQRHTALDHEISAARISKPAMSDADLREMKRKKLQLKDEIERLRQTKN</sequence>
<name>A0A0F9WPS2_9ZZZZ</name>
<dbReference type="AlphaFoldDB" id="A0A0F9WPS2"/>
<dbReference type="Pfam" id="PF04325">
    <property type="entry name" value="DUF465"/>
    <property type="match status" value="1"/>
</dbReference>
<organism evidence="1">
    <name type="scientific">marine sediment metagenome</name>
    <dbReference type="NCBI Taxonomy" id="412755"/>
    <lineage>
        <taxon>unclassified sequences</taxon>
        <taxon>metagenomes</taxon>
        <taxon>ecological metagenomes</taxon>
    </lineage>
</organism>